<name>A0A9N8HE35_9STRA</name>
<evidence type="ECO:0000313" key="2">
    <source>
        <dbReference type="EMBL" id="CAB9508990.1"/>
    </source>
</evidence>
<feature type="compositionally biased region" description="Low complexity" evidence="1">
    <location>
        <begin position="100"/>
        <end position="113"/>
    </location>
</feature>
<feature type="compositionally biased region" description="Polar residues" evidence="1">
    <location>
        <begin position="198"/>
        <end position="221"/>
    </location>
</feature>
<protein>
    <submittedName>
        <fullName evidence="2">Uncharacterized protein</fullName>
    </submittedName>
</protein>
<gene>
    <name evidence="2" type="ORF">SEMRO_370_G128350.1</name>
</gene>
<feature type="compositionally biased region" description="Basic and acidic residues" evidence="1">
    <location>
        <begin position="222"/>
        <end position="231"/>
    </location>
</feature>
<comment type="caution">
    <text evidence="2">The sequence shown here is derived from an EMBL/GenBank/DDBJ whole genome shotgun (WGS) entry which is preliminary data.</text>
</comment>
<dbReference type="OrthoDB" id="52226at2759"/>
<dbReference type="EMBL" id="CAICTM010000369">
    <property type="protein sequence ID" value="CAB9508990.1"/>
    <property type="molecule type" value="Genomic_DNA"/>
</dbReference>
<accession>A0A9N8HE35</accession>
<dbReference type="AlphaFoldDB" id="A0A9N8HE35"/>
<evidence type="ECO:0000313" key="3">
    <source>
        <dbReference type="Proteomes" id="UP001153069"/>
    </source>
</evidence>
<keyword evidence="3" id="KW-1185">Reference proteome</keyword>
<reference evidence="2" key="1">
    <citation type="submission" date="2020-06" db="EMBL/GenBank/DDBJ databases">
        <authorList>
            <consortium name="Plant Systems Biology data submission"/>
        </authorList>
    </citation>
    <scope>NUCLEOTIDE SEQUENCE</scope>
    <source>
        <strain evidence="2">D6</strain>
    </source>
</reference>
<evidence type="ECO:0000256" key="1">
    <source>
        <dbReference type="SAM" id="MobiDB-lite"/>
    </source>
</evidence>
<organism evidence="2 3">
    <name type="scientific">Seminavis robusta</name>
    <dbReference type="NCBI Taxonomy" id="568900"/>
    <lineage>
        <taxon>Eukaryota</taxon>
        <taxon>Sar</taxon>
        <taxon>Stramenopiles</taxon>
        <taxon>Ochrophyta</taxon>
        <taxon>Bacillariophyta</taxon>
        <taxon>Bacillariophyceae</taxon>
        <taxon>Bacillariophycidae</taxon>
        <taxon>Naviculales</taxon>
        <taxon>Naviculaceae</taxon>
        <taxon>Seminavis</taxon>
    </lineage>
</organism>
<feature type="region of interest" description="Disordered" evidence="1">
    <location>
        <begin position="1"/>
        <end position="28"/>
    </location>
</feature>
<proteinExistence type="predicted"/>
<feature type="region of interest" description="Disordered" evidence="1">
    <location>
        <begin position="95"/>
        <end position="240"/>
    </location>
</feature>
<dbReference type="Proteomes" id="UP001153069">
    <property type="component" value="Unassembled WGS sequence"/>
</dbReference>
<feature type="region of interest" description="Disordered" evidence="1">
    <location>
        <begin position="42"/>
        <end position="74"/>
    </location>
</feature>
<feature type="compositionally biased region" description="Basic and acidic residues" evidence="1">
    <location>
        <begin position="118"/>
        <end position="132"/>
    </location>
</feature>
<feature type="compositionally biased region" description="Basic and acidic residues" evidence="1">
    <location>
        <begin position="43"/>
        <end position="59"/>
    </location>
</feature>
<sequence length="318" mass="35133">MPPQEYKSGTVVASPSTGSYWDEPPEQKLQGKTLSTLSLSGLERVDHDNEPDVVKEPEVVKPQQEKSVSGGYWDWQETMKKSLSKLSMSDLVGQGSLRDSAATSATEASTVVSDDNAEATKDEKKDGEDSSSIKRRPSSGSFWFWPNGSMANLAQQQDEQAQEQKKEEAPSQEGEEQQPITVTARRPSGAGGYWFWKNPSTNNLTEGQKTDSSADLETMQKNARESDRAEGLKGPISNLQHRMRSSWRASFHKLSSNSLSALTEAVPRNSSDDTTTAVENNIINKVAEGWKEDFSENNAMKKHDSFVVQEEGEEGMTF</sequence>